<organism evidence="1">
    <name type="scientific">bioreactor metagenome</name>
    <dbReference type="NCBI Taxonomy" id="1076179"/>
    <lineage>
        <taxon>unclassified sequences</taxon>
        <taxon>metagenomes</taxon>
        <taxon>ecological metagenomes</taxon>
    </lineage>
</organism>
<evidence type="ECO:0008006" key="2">
    <source>
        <dbReference type="Google" id="ProtNLM"/>
    </source>
</evidence>
<reference evidence="1" key="1">
    <citation type="submission" date="2019-08" db="EMBL/GenBank/DDBJ databases">
        <authorList>
            <person name="Kucharzyk K."/>
            <person name="Murdoch R.W."/>
            <person name="Higgins S."/>
            <person name="Loffler F."/>
        </authorList>
    </citation>
    <scope>NUCLEOTIDE SEQUENCE</scope>
</reference>
<protein>
    <recommendedName>
        <fullName evidence="2">Phosphoglycolate phosphatase</fullName>
    </recommendedName>
</protein>
<dbReference type="SUPFAM" id="SSF56784">
    <property type="entry name" value="HAD-like"/>
    <property type="match status" value="1"/>
</dbReference>
<dbReference type="EMBL" id="VSSQ01140473">
    <property type="protein sequence ID" value="MPN62447.1"/>
    <property type="molecule type" value="Genomic_DNA"/>
</dbReference>
<dbReference type="Gene3D" id="3.40.50.1000">
    <property type="entry name" value="HAD superfamily/HAD-like"/>
    <property type="match status" value="1"/>
</dbReference>
<sequence>MEASIKFFNLNLYFDDMICTEMYDFIPKHEVLKLIKHNYEMNQVIVGDRFHEIDAAIENSIYSIFCEYGYGDKKEGSLADVSIKNISEILDILSN</sequence>
<accession>A0A645JGG2</accession>
<evidence type="ECO:0000313" key="1">
    <source>
        <dbReference type="EMBL" id="MPN62447.1"/>
    </source>
</evidence>
<dbReference type="InterPro" id="IPR036412">
    <property type="entry name" value="HAD-like_sf"/>
</dbReference>
<proteinExistence type="predicted"/>
<dbReference type="InterPro" id="IPR023214">
    <property type="entry name" value="HAD_sf"/>
</dbReference>
<name>A0A645JGG2_9ZZZZ</name>
<gene>
    <name evidence="1" type="ORF">SDC9_210196</name>
</gene>
<comment type="caution">
    <text evidence="1">The sequence shown here is derived from an EMBL/GenBank/DDBJ whole genome shotgun (WGS) entry which is preliminary data.</text>
</comment>
<dbReference type="AlphaFoldDB" id="A0A645JGG2"/>